<dbReference type="Gene3D" id="3.40.980.10">
    <property type="entry name" value="MoaB/Mog-like domain"/>
    <property type="match status" value="1"/>
</dbReference>
<evidence type="ECO:0000256" key="2">
    <source>
        <dbReference type="ARBA" id="ARBA00005046"/>
    </source>
</evidence>
<reference evidence="5" key="2">
    <citation type="submission" date="2021-04" db="EMBL/GenBank/DDBJ databases">
        <authorList>
            <person name="Gilroy R."/>
        </authorList>
    </citation>
    <scope>NUCLEOTIDE SEQUENCE</scope>
    <source>
        <strain evidence="5">CHK192-9172</strain>
    </source>
</reference>
<dbReference type="SMART" id="SM00852">
    <property type="entry name" value="MoCF_biosynth"/>
    <property type="match status" value="1"/>
</dbReference>
<keyword evidence="3" id="KW-0501">Molybdenum cofactor biosynthesis</keyword>
<protein>
    <submittedName>
        <fullName evidence="5">MogA/MoaB family molybdenum cofactor biosynthesis protein</fullName>
    </submittedName>
</protein>
<dbReference type="EMBL" id="DXCH01000278">
    <property type="protein sequence ID" value="HIZ08310.1"/>
    <property type="molecule type" value="Genomic_DNA"/>
</dbReference>
<dbReference type="PANTHER" id="PTHR43764">
    <property type="entry name" value="MOLYBDENUM COFACTOR BIOSYNTHESIS"/>
    <property type="match status" value="1"/>
</dbReference>
<proteinExistence type="predicted"/>
<dbReference type="Pfam" id="PF00994">
    <property type="entry name" value="MoCF_biosynth"/>
    <property type="match status" value="1"/>
</dbReference>
<name>A0A9D2D4J8_9FIRM</name>
<dbReference type="NCBIfam" id="TIGR00177">
    <property type="entry name" value="molyb_syn"/>
    <property type="match status" value="1"/>
</dbReference>
<dbReference type="PROSITE" id="PS01078">
    <property type="entry name" value="MOCF_BIOSYNTHESIS_1"/>
    <property type="match status" value="1"/>
</dbReference>
<reference evidence="5" key="1">
    <citation type="journal article" date="2021" name="PeerJ">
        <title>Extensive microbial diversity within the chicken gut microbiome revealed by metagenomics and culture.</title>
        <authorList>
            <person name="Gilroy R."/>
            <person name="Ravi A."/>
            <person name="Getino M."/>
            <person name="Pursley I."/>
            <person name="Horton D.L."/>
            <person name="Alikhan N.F."/>
            <person name="Baker D."/>
            <person name="Gharbi K."/>
            <person name="Hall N."/>
            <person name="Watson M."/>
            <person name="Adriaenssens E.M."/>
            <person name="Foster-Nyarko E."/>
            <person name="Jarju S."/>
            <person name="Secka A."/>
            <person name="Antonio M."/>
            <person name="Oren A."/>
            <person name="Chaudhuri R.R."/>
            <person name="La Ragione R."/>
            <person name="Hildebrand F."/>
            <person name="Pallen M.J."/>
        </authorList>
    </citation>
    <scope>NUCLEOTIDE SEQUENCE</scope>
    <source>
        <strain evidence="5">CHK192-9172</strain>
    </source>
</reference>
<feature type="domain" description="MoaB/Mog" evidence="4">
    <location>
        <begin position="4"/>
        <end position="147"/>
    </location>
</feature>
<dbReference type="InterPro" id="IPR001453">
    <property type="entry name" value="MoaB/Mog_dom"/>
</dbReference>
<dbReference type="InterPro" id="IPR036425">
    <property type="entry name" value="MoaB/Mog-like_dom_sf"/>
</dbReference>
<evidence type="ECO:0000256" key="1">
    <source>
        <dbReference type="ARBA" id="ARBA00003487"/>
    </source>
</evidence>
<dbReference type="InterPro" id="IPR051920">
    <property type="entry name" value="MPT_Adenylyltrnsfr/MoaC-Rel"/>
</dbReference>
<dbReference type="Proteomes" id="UP000824024">
    <property type="component" value="Unassembled WGS sequence"/>
</dbReference>
<sequence>MKAAIITSSDKGYAGEREDISGQVMEDILKEAGYEIMRKVILPDDRQMLADEMLRMCQDGADLIMTTGGTGFSQRDVTPEATRMVIEREARGITDAILFYSLSITPRAMLSRAIAGIRGETLIVNLPGSPKAVKEALDYILPSLKHGLEILKGLDSECARKE</sequence>
<dbReference type="SUPFAM" id="SSF53218">
    <property type="entry name" value="Molybdenum cofactor biosynthesis proteins"/>
    <property type="match status" value="1"/>
</dbReference>
<accession>A0A9D2D4J8</accession>
<evidence type="ECO:0000313" key="5">
    <source>
        <dbReference type="EMBL" id="HIZ08310.1"/>
    </source>
</evidence>
<evidence type="ECO:0000259" key="4">
    <source>
        <dbReference type="SMART" id="SM00852"/>
    </source>
</evidence>
<gene>
    <name evidence="5" type="ORF">IAA08_10310</name>
</gene>
<dbReference type="InterPro" id="IPR008284">
    <property type="entry name" value="MoCF_biosynth_CS"/>
</dbReference>
<dbReference type="AlphaFoldDB" id="A0A9D2D4J8"/>
<evidence type="ECO:0000313" key="6">
    <source>
        <dbReference type="Proteomes" id="UP000824024"/>
    </source>
</evidence>
<comment type="function">
    <text evidence="1">May be involved in the biosynthesis of molybdopterin.</text>
</comment>
<comment type="caution">
    <text evidence="5">The sequence shown here is derived from an EMBL/GenBank/DDBJ whole genome shotgun (WGS) entry which is preliminary data.</text>
</comment>
<comment type="pathway">
    <text evidence="2">Cofactor biosynthesis; molybdopterin biosynthesis.</text>
</comment>
<evidence type="ECO:0000256" key="3">
    <source>
        <dbReference type="ARBA" id="ARBA00023150"/>
    </source>
</evidence>
<dbReference type="PANTHER" id="PTHR43764:SF1">
    <property type="entry name" value="MOLYBDOPTERIN MOLYBDOTRANSFERASE"/>
    <property type="match status" value="1"/>
</dbReference>
<dbReference type="CDD" id="cd00886">
    <property type="entry name" value="MogA_MoaB"/>
    <property type="match status" value="1"/>
</dbReference>
<dbReference type="GO" id="GO:0006777">
    <property type="term" value="P:Mo-molybdopterin cofactor biosynthetic process"/>
    <property type="evidence" value="ECO:0007669"/>
    <property type="project" value="UniProtKB-KW"/>
</dbReference>
<organism evidence="5 6">
    <name type="scientific">Candidatus Eubacterium avistercoris</name>
    <dbReference type="NCBI Taxonomy" id="2838567"/>
    <lineage>
        <taxon>Bacteria</taxon>
        <taxon>Bacillati</taxon>
        <taxon>Bacillota</taxon>
        <taxon>Clostridia</taxon>
        <taxon>Eubacteriales</taxon>
        <taxon>Eubacteriaceae</taxon>
        <taxon>Eubacterium</taxon>
    </lineage>
</organism>